<dbReference type="Gene3D" id="3.40.50.300">
    <property type="entry name" value="P-loop containing nucleotide triphosphate hydrolases"/>
    <property type="match status" value="1"/>
</dbReference>
<dbReference type="EMBL" id="CQAW01000020">
    <property type="protein sequence ID" value="CNI19882.1"/>
    <property type="molecule type" value="Genomic_DNA"/>
</dbReference>
<dbReference type="GeneID" id="82552333"/>
<name>A0A0T9QNG3_9GAMM</name>
<evidence type="ECO:0000313" key="2">
    <source>
        <dbReference type="EMBL" id="CNI19882.1"/>
    </source>
</evidence>
<evidence type="ECO:0000256" key="1">
    <source>
        <dbReference type="SAM" id="Coils"/>
    </source>
</evidence>
<feature type="coiled-coil region" evidence="1">
    <location>
        <begin position="396"/>
        <end position="423"/>
    </location>
</feature>
<organism evidence="2 3">
    <name type="scientific">Yersinia thracica</name>
    <dbReference type="NCBI Taxonomy" id="2890319"/>
    <lineage>
        <taxon>Bacteria</taxon>
        <taxon>Pseudomonadati</taxon>
        <taxon>Pseudomonadota</taxon>
        <taxon>Gammaproteobacteria</taxon>
        <taxon>Enterobacterales</taxon>
        <taxon>Yersiniaceae</taxon>
        <taxon>Yersinia</taxon>
    </lineage>
</organism>
<keyword evidence="3" id="KW-1185">Reference proteome</keyword>
<sequence>MTMSWLESVAKNTGMSVAEAEARLQKRGIYADRPIRPTPKLTVTGISFKGQKVGKKISGPIDFSWTDLSTGIWAVTSYGGTNQSNLVGKSSILEIILWCLRGEIKGLQEDVRSWLSWVQLTFQLDGRPHNIEFAVNDKRPNGELKTIRPNGAFETIDRFSSDEGFAAVMSRFMMNVFDLQPISSRKNSDEGGSTVIHGWSALSGALYFGGEHKSLLGDVLMAGLPGRMLQLYVGLPWASTVVQAVTAKKEIEQQQAYAARGHSSRMKQEQGTIARVSTQLEQARRDLVDISDKRVSATSLDELTATVRALATQTFTLEQTAARTSAEMTVLRSASDEDKRALRDLRENLVTAAFFTGLQPSCCPRCEKAVPKERIKLESVEQSCSLCSEPISLNDLDESKEMLEAAQERVDASQAAYEAAKLLHKQTEYQAAATLTELSQVQDALIAASNSASYQEQREAELLVARLEGELQAHSKPSTTLQAPEDSELVETAHKEAKKAFDGGKGELMGQLNEEILRLANDFGALGLESIELSSDAKMTVHKGNQKSPFSKLTPGERLRLRIATAIALLRIGKELGVGRHPGLLIIDSPGSEETNEGDLAKLLTELRHVATETEGLQIFIASANATTVLSALGNEHCRVAPEGGYVW</sequence>
<accession>A0A0T9QNG3</accession>
<keyword evidence="1" id="KW-0175">Coiled coil</keyword>
<dbReference type="SUPFAM" id="SSF52540">
    <property type="entry name" value="P-loop containing nucleoside triphosphate hydrolases"/>
    <property type="match status" value="1"/>
</dbReference>
<reference evidence="3" key="1">
    <citation type="submission" date="2015-03" db="EMBL/GenBank/DDBJ databases">
        <authorList>
            <consortium name="Pathogen Informatics"/>
            <person name="Murphy D."/>
        </authorList>
    </citation>
    <scope>NUCLEOTIDE SEQUENCE [LARGE SCALE GENOMIC DNA]</scope>
    <source>
        <strain evidence="3">IP6945</strain>
    </source>
</reference>
<evidence type="ECO:0008006" key="4">
    <source>
        <dbReference type="Google" id="ProtNLM"/>
    </source>
</evidence>
<evidence type="ECO:0000313" key="3">
    <source>
        <dbReference type="Proteomes" id="UP000041882"/>
    </source>
</evidence>
<protein>
    <recommendedName>
        <fullName evidence="4">Large ATP-binding protein</fullName>
    </recommendedName>
</protein>
<dbReference type="Proteomes" id="UP000041882">
    <property type="component" value="Unassembled WGS sequence"/>
</dbReference>
<dbReference type="RefSeq" id="WP_050115978.1">
    <property type="nucleotide sequence ID" value="NZ_CQAW01000020.1"/>
</dbReference>
<proteinExistence type="predicted"/>
<dbReference type="AlphaFoldDB" id="A0A0T9QNG3"/>
<feature type="coiled-coil region" evidence="1">
    <location>
        <begin position="266"/>
        <end position="293"/>
    </location>
</feature>
<gene>
    <name evidence="2" type="ORF">ERS008472_03500</name>
</gene>
<dbReference type="InterPro" id="IPR027417">
    <property type="entry name" value="P-loop_NTPase"/>
</dbReference>